<keyword evidence="4" id="KW-1185">Reference proteome</keyword>
<proteinExistence type="predicted"/>
<dbReference type="AlphaFoldDB" id="A0A9P1DGR5"/>
<name>A0A9P1DGR5_9DINO</name>
<accession>A0A9P1DGR5</accession>
<protein>
    <submittedName>
        <fullName evidence="2">Uncharacterized protein</fullName>
    </submittedName>
</protein>
<comment type="caution">
    <text evidence="2">The sequence shown here is derived from an EMBL/GenBank/DDBJ whole genome shotgun (WGS) entry which is preliminary data.</text>
</comment>
<dbReference type="EMBL" id="CAMXCT010004447">
    <property type="protein sequence ID" value="CAI4009137.1"/>
    <property type="molecule type" value="Genomic_DNA"/>
</dbReference>
<evidence type="ECO:0000313" key="3">
    <source>
        <dbReference type="EMBL" id="CAL1162512.1"/>
    </source>
</evidence>
<feature type="region of interest" description="Disordered" evidence="1">
    <location>
        <begin position="86"/>
        <end position="111"/>
    </location>
</feature>
<gene>
    <name evidence="2" type="ORF">C1SCF055_LOCUS34510</name>
</gene>
<evidence type="ECO:0000313" key="2">
    <source>
        <dbReference type="EMBL" id="CAI4009137.1"/>
    </source>
</evidence>
<sequence>MDVATVRQHRAPSFRCESKRAWPRRQCRTRMCPKSLPEGPAARALSRGLHALAAGRNCYYEVNPMKFRTGSPPPWAPVASLGLQESGSTRRRYGEFRTHEQRVPHEQREPRTSCLRSEARVVSWQRLSGEVLQVSLALSAAATK</sequence>
<feature type="compositionally biased region" description="Basic and acidic residues" evidence="1">
    <location>
        <begin position="92"/>
        <end position="111"/>
    </location>
</feature>
<evidence type="ECO:0000313" key="4">
    <source>
        <dbReference type="Proteomes" id="UP001152797"/>
    </source>
</evidence>
<dbReference type="EMBL" id="CAMXCT030004447">
    <property type="protein sequence ID" value="CAL4796449.1"/>
    <property type="molecule type" value="Genomic_DNA"/>
</dbReference>
<evidence type="ECO:0000256" key="1">
    <source>
        <dbReference type="SAM" id="MobiDB-lite"/>
    </source>
</evidence>
<organism evidence="2">
    <name type="scientific">Cladocopium goreaui</name>
    <dbReference type="NCBI Taxonomy" id="2562237"/>
    <lineage>
        <taxon>Eukaryota</taxon>
        <taxon>Sar</taxon>
        <taxon>Alveolata</taxon>
        <taxon>Dinophyceae</taxon>
        <taxon>Suessiales</taxon>
        <taxon>Symbiodiniaceae</taxon>
        <taxon>Cladocopium</taxon>
    </lineage>
</organism>
<dbReference type="EMBL" id="CAMXCT020004447">
    <property type="protein sequence ID" value="CAL1162512.1"/>
    <property type="molecule type" value="Genomic_DNA"/>
</dbReference>
<reference evidence="2" key="1">
    <citation type="submission" date="2022-10" db="EMBL/GenBank/DDBJ databases">
        <authorList>
            <person name="Chen Y."/>
            <person name="Dougan E. K."/>
            <person name="Chan C."/>
            <person name="Rhodes N."/>
            <person name="Thang M."/>
        </authorList>
    </citation>
    <scope>NUCLEOTIDE SEQUENCE</scope>
</reference>
<dbReference type="Proteomes" id="UP001152797">
    <property type="component" value="Unassembled WGS sequence"/>
</dbReference>
<reference evidence="3" key="2">
    <citation type="submission" date="2024-04" db="EMBL/GenBank/DDBJ databases">
        <authorList>
            <person name="Chen Y."/>
            <person name="Shah S."/>
            <person name="Dougan E. K."/>
            <person name="Thang M."/>
            <person name="Chan C."/>
        </authorList>
    </citation>
    <scope>NUCLEOTIDE SEQUENCE [LARGE SCALE GENOMIC DNA]</scope>
</reference>